<evidence type="ECO:0000256" key="1">
    <source>
        <dbReference type="SAM" id="MobiDB-lite"/>
    </source>
</evidence>
<dbReference type="InterPro" id="IPR000601">
    <property type="entry name" value="PKD_dom"/>
</dbReference>
<dbReference type="Gene3D" id="2.60.40.10">
    <property type="entry name" value="Immunoglobulins"/>
    <property type="match status" value="1"/>
</dbReference>
<evidence type="ECO:0000259" key="2">
    <source>
        <dbReference type="PROSITE" id="PS50093"/>
    </source>
</evidence>
<dbReference type="EMBL" id="BARW01040027">
    <property type="protein sequence ID" value="GAJ24110.1"/>
    <property type="molecule type" value="Genomic_DNA"/>
</dbReference>
<reference evidence="3" key="1">
    <citation type="journal article" date="2014" name="Front. Microbiol.">
        <title>High frequency of phylogenetically diverse reductive dehalogenase-homologous genes in deep subseafloor sedimentary metagenomes.</title>
        <authorList>
            <person name="Kawai M."/>
            <person name="Futagami T."/>
            <person name="Toyoda A."/>
            <person name="Takaki Y."/>
            <person name="Nishi S."/>
            <person name="Hori S."/>
            <person name="Arai W."/>
            <person name="Tsubouchi T."/>
            <person name="Morono Y."/>
            <person name="Uchiyama I."/>
            <person name="Ito T."/>
            <person name="Fujiyama A."/>
            <person name="Inagaki F."/>
            <person name="Takami H."/>
        </authorList>
    </citation>
    <scope>NUCLEOTIDE SEQUENCE</scope>
    <source>
        <strain evidence="3">Expedition CK06-06</strain>
    </source>
</reference>
<name>X1W2Q4_9ZZZZ</name>
<dbReference type="AlphaFoldDB" id="X1W2Q4"/>
<protein>
    <recommendedName>
        <fullName evidence="2">PKD domain-containing protein</fullName>
    </recommendedName>
</protein>
<organism evidence="3">
    <name type="scientific">marine sediment metagenome</name>
    <dbReference type="NCBI Taxonomy" id="412755"/>
    <lineage>
        <taxon>unclassified sequences</taxon>
        <taxon>metagenomes</taxon>
        <taxon>ecological metagenomes</taxon>
    </lineage>
</organism>
<dbReference type="InterPro" id="IPR035986">
    <property type="entry name" value="PKD_dom_sf"/>
</dbReference>
<comment type="caution">
    <text evidence="3">The sequence shown here is derived from an EMBL/GenBank/DDBJ whole genome shotgun (WGS) entry which is preliminary data.</text>
</comment>
<gene>
    <name evidence="3" type="ORF">S12H4_60697</name>
</gene>
<proteinExistence type="predicted"/>
<feature type="domain" description="PKD" evidence="2">
    <location>
        <begin position="32"/>
        <end position="113"/>
    </location>
</feature>
<dbReference type="SMART" id="SM00089">
    <property type="entry name" value="PKD"/>
    <property type="match status" value="1"/>
</dbReference>
<dbReference type="InterPro" id="IPR013783">
    <property type="entry name" value="Ig-like_fold"/>
</dbReference>
<feature type="non-terminal residue" evidence="3">
    <location>
        <position position="131"/>
    </location>
</feature>
<dbReference type="SUPFAM" id="SSF49299">
    <property type="entry name" value="PKD domain"/>
    <property type="match status" value="1"/>
</dbReference>
<dbReference type="InterPro" id="IPR022409">
    <property type="entry name" value="PKD/Chitinase_dom"/>
</dbReference>
<dbReference type="CDD" id="cd00146">
    <property type="entry name" value="PKD"/>
    <property type="match status" value="1"/>
</dbReference>
<sequence>NYEFYAQVRFDTQTKDGATLTFTTTTPVNQPPTAAFTYSPTEPNPDETVSFDASTSSDPDGTIVSYDWSFGDEATGTGETTTHPYSEAGDYTVTLTVTDDDGAINSTSKTVTVVSLPVNQPPTADADGPYA</sequence>
<accession>X1W2Q4</accession>
<dbReference type="Pfam" id="PF18911">
    <property type="entry name" value="PKD_4"/>
    <property type="match status" value="1"/>
</dbReference>
<feature type="compositionally biased region" description="Polar residues" evidence="1">
    <location>
        <begin position="22"/>
        <end position="41"/>
    </location>
</feature>
<feature type="non-terminal residue" evidence="3">
    <location>
        <position position="1"/>
    </location>
</feature>
<feature type="region of interest" description="Disordered" evidence="1">
    <location>
        <begin position="22"/>
        <end position="62"/>
    </location>
</feature>
<evidence type="ECO:0000313" key="3">
    <source>
        <dbReference type="EMBL" id="GAJ24110.1"/>
    </source>
</evidence>
<dbReference type="PROSITE" id="PS50093">
    <property type="entry name" value="PKD"/>
    <property type="match status" value="1"/>
</dbReference>